<evidence type="ECO:0000313" key="1">
    <source>
        <dbReference type="EMBL" id="GFY45041.1"/>
    </source>
</evidence>
<gene>
    <name evidence="1" type="ORF">TNIN_453471</name>
</gene>
<keyword evidence="2" id="KW-1185">Reference proteome</keyword>
<feature type="non-terminal residue" evidence="1">
    <location>
        <position position="16"/>
    </location>
</feature>
<sequence>MVIISPMSESEETEET</sequence>
<comment type="caution">
    <text evidence="1">The sequence shown here is derived from an EMBL/GenBank/DDBJ whole genome shotgun (WGS) entry which is preliminary data.</text>
</comment>
<dbReference type="EMBL" id="BMAV01004561">
    <property type="protein sequence ID" value="GFY45041.1"/>
    <property type="molecule type" value="Genomic_DNA"/>
</dbReference>
<protein>
    <submittedName>
        <fullName evidence="1">Uncharacterized protein</fullName>
    </submittedName>
</protein>
<reference evidence="1" key="1">
    <citation type="submission" date="2020-08" db="EMBL/GenBank/DDBJ databases">
        <title>Multicomponent nature underlies the extraordinary mechanical properties of spider dragline silk.</title>
        <authorList>
            <person name="Kono N."/>
            <person name="Nakamura H."/>
            <person name="Mori M."/>
            <person name="Yoshida Y."/>
            <person name="Ohtoshi R."/>
            <person name="Malay A.D."/>
            <person name="Moran D.A.P."/>
            <person name="Tomita M."/>
            <person name="Numata K."/>
            <person name="Arakawa K."/>
        </authorList>
    </citation>
    <scope>NUCLEOTIDE SEQUENCE</scope>
</reference>
<dbReference type="Proteomes" id="UP000886998">
    <property type="component" value="Unassembled WGS sequence"/>
</dbReference>
<proteinExistence type="predicted"/>
<organism evidence="1 2">
    <name type="scientific">Trichonephila inaurata madagascariensis</name>
    <dbReference type="NCBI Taxonomy" id="2747483"/>
    <lineage>
        <taxon>Eukaryota</taxon>
        <taxon>Metazoa</taxon>
        <taxon>Ecdysozoa</taxon>
        <taxon>Arthropoda</taxon>
        <taxon>Chelicerata</taxon>
        <taxon>Arachnida</taxon>
        <taxon>Araneae</taxon>
        <taxon>Araneomorphae</taxon>
        <taxon>Entelegynae</taxon>
        <taxon>Araneoidea</taxon>
        <taxon>Nephilidae</taxon>
        <taxon>Trichonephila</taxon>
        <taxon>Trichonephila inaurata</taxon>
    </lineage>
</organism>
<accession>A0A8X6X409</accession>
<evidence type="ECO:0000313" key="2">
    <source>
        <dbReference type="Proteomes" id="UP000886998"/>
    </source>
</evidence>
<dbReference type="AlphaFoldDB" id="A0A8X6X409"/>
<name>A0A8X6X409_9ARAC</name>